<evidence type="ECO:0000256" key="6">
    <source>
        <dbReference type="PIRSR" id="PIRSR001134-1"/>
    </source>
</evidence>
<protein>
    <submittedName>
        <fullName evidence="10">S1 family peptidase</fullName>
    </submittedName>
</protein>
<keyword evidence="5 7" id="KW-1015">Disulfide bond</keyword>
<gene>
    <name evidence="10" type="ORF">E1263_17470</name>
</gene>
<sequence>MRTTKSALLVSAALILTPLGTGITQASAAPSPEPAPPLAATGQVEAMQRDLGLTKSQVEQRLQVEGAAIKAVPAAQRAAGAAFGGVWYDQTKQKLVVALTDQSRASAVRAAGAEVVSAKVTAVALDKQVAAVDKLAGKSVPAAVSAWSADPHSGGVVVDVQAGKRSKAVDAFVAKVSKAGPVTVREVSTPAPMTAAAGTVGGDPYYIGNARCSIGFSAHNYRFVTAGHCGRAGSAVFGWDRSAMGTIRGSSFPTNDYAWVEVQHGWWTVPVVNGHGTGDKLVRGSREAPVGAGVCRSGSTTGWRCGTVQNRNVSVNYGSGNVVHGLTQTSAHADCGDSGGSFLSGDQAQGVTSGMYGSCGSGGPSLFQPVNEILNAYGLRLHTA</sequence>
<feature type="active site" description="Charge relay system" evidence="6">
    <location>
        <position position="228"/>
    </location>
</feature>
<dbReference type="RefSeq" id="WP_132168591.1">
    <property type="nucleotide sequence ID" value="NZ_SMKX01000044.1"/>
</dbReference>
<evidence type="ECO:0000256" key="2">
    <source>
        <dbReference type="ARBA" id="ARBA00022670"/>
    </source>
</evidence>
<evidence type="ECO:0000256" key="5">
    <source>
        <dbReference type="ARBA" id="ARBA00023157"/>
    </source>
</evidence>
<dbReference type="InterPro" id="IPR035070">
    <property type="entry name" value="Streptogrisin_prodomain"/>
</dbReference>
<dbReference type="AlphaFoldDB" id="A0A4R4ZJP2"/>
<feature type="active site" description="Charge relay system" evidence="6">
    <location>
        <position position="256"/>
    </location>
</feature>
<evidence type="ECO:0000256" key="4">
    <source>
        <dbReference type="ARBA" id="ARBA00022825"/>
    </source>
</evidence>
<evidence type="ECO:0000259" key="9">
    <source>
        <dbReference type="Pfam" id="PF00089"/>
    </source>
</evidence>
<feature type="disulfide bond" evidence="7">
    <location>
        <begin position="212"/>
        <end position="229"/>
    </location>
</feature>
<evidence type="ECO:0000256" key="1">
    <source>
        <dbReference type="ARBA" id="ARBA00007664"/>
    </source>
</evidence>
<dbReference type="InterPro" id="IPR037295">
    <property type="entry name" value="Alpha-lytic_protease_prodomain"/>
</dbReference>
<dbReference type="GO" id="GO:0006508">
    <property type="term" value="P:proteolysis"/>
    <property type="evidence" value="ECO:0007669"/>
    <property type="project" value="UniProtKB-KW"/>
</dbReference>
<keyword evidence="2" id="KW-0645">Protease</keyword>
<dbReference type="InterPro" id="IPR043504">
    <property type="entry name" value="Peptidase_S1_PA_chymotrypsin"/>
</dbReference>
<evidence type="ECO:0000313" key="11">
    <source>
        <dbReference type="Proteomes" id="UP000295124"/>
    </source>
</evidence>
<keyword evidence="8" id="KW-0732">Signal</keyword>
<comment type="similarity">
    <text evidence="1">Belongs to the peptidase S1 family.</text>
</comment>
<dbReference type="Gene3D" id="2.40.10.10">
    <property type="entry name" value="Trypsin-like serine proteases"/>
    <property type="match status" value="2"/>
</dbReference>
<accession>A0A4R4ZJP2</accession>
<evidence type="ECO:0000256" key="7">
    <source>
        <dbReference type="PIRSR" id="PIRSR001134-2"/>
    </source>
</evidence>
<dbReference type="CDD" id="cd21112">
    <property type="entry name" value="alphaLP-like"/>
    <property type="match status" value="1"/>
</dbReference>
<name>A0A4R4ZJP2_9ACTN</name>
<dbReference type="Gene3D" id="3.30.300.50">
    <property type="match status" value="1"/>
</dbReference>
<keyword evidence="4" id="KW-0720">Serine protease</keyword>
<dbReference type="PRINTS" id="PR00861">
    <property type="entry name" value="ALYTICPTASE"/>
</dbReference>
<dbReference type="EMBL" id="SMKX01000044">
    <property type="protein sequence ID" value="TDD58863.1"/>
    <property type="molecule type" value="Genomic_DNA"/>
</dbReference>
<proteinExistence type="inferred from homology"/>
<comment type="caution">
    <text evidence="10">The sequence shown here is derived from an EMBL/GenBank/DDBJ whole genome shotgun (WGS) entry which is preliminary data.</text>
</comment>
<dbReference type="PIRSF" id="PIRSF001134">
    <property type="entry name" value="Streptogrisin"/>
    <property type="match status" value="1"/>
</dbReference>
<feature type="domain" description="Peptidase S1" evidence="9">
    <location>
        <begin position="215"/>
        <end position="375"/>
    </location>
</feature>
<evidence type="ECO:0000313" key="10">
    <source>
        <dbReference type="EMBL" id="TDD58863.1"/>
    </source>
</evidence>
<feature type="active site" description="Charge relay system" evidence="6">
    <location>
        <position position="338"/>
    </location>
</feature>
<feature type="disulfide bond" evidence="7">
    <location>
        <begin position="295"/>
        <end position="305"/>
    </location>
</feature>
<dbReference type="SUPFAM" id="SSF54806">
    <property type="entry name" value="Alpha-lytic protease prodomain"/>
    <property type="match status" value="1"/>
</dbReference>
<reference evidence="10 11" key="1">
    <citation type="submission" date="2019-03" db="EMBL/GenBank/DDBJ databases">
        <title>Draft genome sequences of novel Actinobacteria.</title>
        <authorList>
            <person name="Sahin N."/>
            <person name="Ay H."/>
            <person name="Saygin H."/>
        </authorList>
    </citation>
    <scope>NUCLEOTIDE SEQUENCE [LARGE SCALE GENOMIC DNA]</scope>
    <source>
        <strain evidence="10 11">JCM 13523</strain>
    </source>
</reference>
<feature type="signal peptide" evidence="8">
    <location>
        <begin position="1"/>
        <end position="28"/>
    </location>
</feature>
<keyword evidence="3" id="KW-0378">Hydrolase</keyword>
<feature type="chain" id="PRO_5020746169" evidence="8">
    <location>
        <begin position="29"/>
        <end position="384"/>
    </location>
</feature>
<evidence type="ECO:0000256" key="3">
    <source>
        <dbReference type="ARBA" id="ARBA00022801"/>
    </source>
</evidence>
<evidence type="ECO:0000256" key="8">
    <source>
        <dbReference type="SAM" id="SignalP"/>
    </source>
</evidence>
<organism evidence="10 11">
    <name type="scientific">Kribbella antibiotica</name>
    <dbReference type="NCBI Taxonomy" id="190195"/>
    <lineage>
        <taxon>Bacteria</taxon>
        <taxon>Bacillati</taxon>
        <taxon>Actinomycetota</taxon>
        <taxon>Actinomycetes</taxon>
        <taxon>Propionibacteriales</taxon>
        <taxon>Kribbellaceae</taxon>
        <taxon>Kribbella</taxon>
    </lineage>
</organism>
<dbReference type="GO" id="GO:0004252">
    <property type="term" value="F:serine-type endopeptidase activity"/>
    <property type="evidence" value="ECO:0007669"/>
    <property type="project" value="InterPro"/>
</dbReference>
<dbReference type="InterPro" id="IPR009003">
    <property type="entry name" value="Peptidase_S1_PA"/>
</dbReference>
<dbReference type="OrthoDB" id="3744945at2"/>
<keyword evidence="11" id="KW-1185">Reference proteome</keyword>
<dbReference type="Proteomes" id="UP000295124">
    <property type="component" value="Unassembled WGS sequence"/>
</dbReference>
<dbReference type="Pfam" id="PF00089">
    <property type="entry name" value="Trypsin"/>
    <property type="match status" value="1"/>
</dbReference>
<dbReference type="InterPro" id="IPR001254">
    <property type="entry name" value="Trypsin_dom"/>
</dbReference>
<dbReference type="InterPro" id="IPR001316">
    <property type="entry name" value="Pept_S1A_streptogrisin"/>
</dbReference>
<dbReference type="SUPFAM" id="SSF50494">
    <property type="entry name" value="Trypsin-like serine proteases"/>
    <property type="match status" value="1"/>
</dbReference>